<evidence type="ECO:0000313" key="2">
    <source>
        <dbReference type="Proteomes" id="UP000020773"/>
    </source>
</evidence>
<dbReference type="Proteomes" id="UP000020773">
    <property type="component" value="Unassembled WGS sequence"/>
</dbReference>
<accession>A0A015V097</accession>
<protein>
    <submittedName>
        <fullName evidence="1">Uncharacterized protein</fullName>
    </submittedName>
</protein>
<dbReference type="PATRIC" id="fig|1339316.3.peg.4430"/>
<gene>
    <name evidence="1" type="ORF">M125_4661</name>
</gene>
<dbReference type="EMBL" id="JGDB01000275">
    <property type="protein sequence ID" value="EXY88691.1"/>
    <property type="molecule type" value="Genomic_DNA"/>
</dbReference>
<organism evidence="1 2">
    <name type="scientific">Bacteroides fragilis str. 3998T(B)3</name>
    <dbReference type="NCBI Taxonomy" id="1339316"/>
    <lineage>
        <taxon>Bacteria</taxon>
        <taxon>Pseudomonadati</taxon>
        <taxon>Bacteroidota</taxon>
        <taxon>Bacteroidia</taxon>
        <taxon>Bacteroidales</taxon>
        <taxon>Bacteroidaceae</taxon>
        <taxon>Bacteroides</taxon>
    </lineage>
</organism>
<proteinExistence type="predicted"/>
<reference evidence="1 2" key="1">
    <citation type="submission" date="2014-02" db="EMBL/GenBank/DDBJ databases">
        <authorList>
            <person name="Sears C."/>
            <person name="Carroll K."/>
            <person name="Sack B.R."/>
            <person name="Qadri F."/>
            <person name="Myers L.L."/>
            <person name="Chung G.-T."/>
            <person name="Escheverria P."/>
            <person name="Fraser C.M."/>
            <person name="Sadzewicz L."/>
            <person name="Shefchek K.A."/>
            <person name="Tallon L."/>
            <person name="Das S.P."/>
            <person name="Daugherty S."/>
            <person name="Mongodin E.F."/>
        </authorList>
    </citation>
    <scope>NUCLEOTIDE SEQUENCE [LARGE SCALE GENOMIC DNA]</scope>
    <source>
        <strain evidence="2">3998T(B)3</strain>
    </source>
</reference>
<dbReference type="AlphaFoldDB" id="A0A015V097"/>
<sequence>MLPKLRKSLLMNRLEHGTNPNYKYIVSDNPEQISAGKNENKPRYF</sequence>
<evidence type="ECO:0000313" key="1">
    <source>
        <dbReference type="EMBL" id="EXY88691.1"/>
    </source>
</evidence>
<name>A0A015V097_BACFG</name>
<comment type="caution">
    <text evidence="1">The sequence shown here is derived from an EMBL/GenBank/DDBJ whole genome shotgun (WGS) entry which is preliminary data.</text>
</comment>